<dbReference type="PROSITE" id="PS50949">
    <property type="entry name" value="HTH_GNTR"/>
    <property type="match status" value="1"/>
</dbReference>
<keyword evidence="7" id="KW-1185">Reference proteome</keyword>
<dbReference type="SMART" id="SM00345">
    <property type="entry name" value="HTH_GNTR"/>
    <property type="match status" value="1"/>
</dbReference>
<gene>
    <name evidence="6" type="ORF">H0H10_13800</name>
</gene>
<evidence type="ECO:0000256" key="1">
    <source>
        <dbReference type="ARBA" id="ARBA00023015"/>
    </source>
</evidence>
<dbReference type="Proteomes" id="UP000621210">
    <property type="component" value="Unassembled WGS sequence"/>
</dbReference>
<dbReference type="GO" id="GO:0003700">
    <property type="term" value="F:DNA-binding transcription factor activity"/>
    <property type="evidence" value="ECO:0007669"/>
    <property type="project" value="InterPro"/>
</dbReference>
<feature type="domain" description="HTH gntR-type" evidence="5">
    <location>
        <begin position="1"/>
        <end position="56"/>
    </location>
</feature>
<dbReference type="InterPro" id="IPR000524">
    <property type="entry name" value="Tscrpt_reg_HTH_GntR"/>
</dbReference>
<evidence type="ECO:0000259" key="5">
    <source>
        <dbReference type="PROSITE" id="PS50949"/>
    </source>
</evidence>
<dbReference type="EMBL" id="JACVQF010000187">
    <property type="protein sequence ID" value="MBD0420224.1"/>
    <property type="molecule type" value="Genomic_DNA"/>
</dbReference>
<dbReference type="InterPro" id="IPR050679">
    <property type="entry name" value="Bact_HTH_transcr_reg"/>
</dbReference>
<organism evidence="6 7">
    <name type="scientific">Streptomyces griseicoloratus</name>
    <dbReference type="NCBI Taxonomy" id="2752516"/>
    <lineage>
        <taxon>Bacteria</taxon>
        <taxon>Bacillati</taxon>
        <taxon>Actinomycetota</taxon>
        <taxon>Actinomycetes</taxon>
        <taxon>Kitasatosporales</taxon>
        <taxon>Streptomycetaceae</taxon>
        <taxon>Streptomyces</taxon>
    </lineage>
</organism>
<evidence type="ECO:0000256" key="2">
    <source>
        <dbReference type="ARBA" id="ARBA00023125"/>
    </source>
</evidence>
<evidence type="ECO:0000256" key="3">
    <source>
        <dbReference type="ARBA" id="ARBA00023163"/>
    </source>
</evidence>
<dbReference type="GO" id="GO:0045892">
    <property type="term" value="P:negative regulation of DNA-templated transcription"/>
    <property type="evidence" value="ECO:0007669"/>
    <property type="project" value="TreeGrafter"/>
</dbReference>
<keyword evidence="1" id="KW-0805">Transcription regulation</keyword>
<reference evidence="6" key="1">
    <citation type="submission" date="2020-09" db="EMBL/GenBank/DDBJ databases">
        <title>Streptomyces grisecoloratus sp. nov., isolated from cotton soil.</title>
        <authorList>
            <person name="Xing L."/>
        </authorList>
    </citation>
    <scope>NUCLEOTIDE SEQUENCE</scope>
    <source>
        <strain evidence="6">TRM S81-3</strain>
    </source>
</reference>
<proteinExistence type="predicted"/>
<protein>
    <submittedName>
        <fullName evidence="6">GntR family transcriptional regulator</fullName>
    </submittedName>
</protein>
<dbReference type="Pfam" id="PF00392">
    <property type="entry name" value="GntR"/>
    <property type="match status" value="1"/>
</dbReference>
<dbReference type="SUPFAM" id="SSF46785">
    <property type="entry name" value="Winged helix' DNA-binding domain"/>
    <property type="match status" value="1"/>
</dbReference>
<evidence type="ECO:0000313" key="7">
    <source>
        <dbReference type="Proteomes" id="UP000621210"/>
    </source>
</evidence>
<dbReference type="Gene3D" id="1.10.10.10">
    <property type="entry name" value="Winged helix-like DNA-binding domain superfamily/Winged helix DNA-binding domain"/>
    <property type="match status" value="1"/>
</dbReference>
<dbReference type="InterPro" id="IPR036388">
    <property type="entry name" value="WH-like_DNA-bd_sf"/>
</dbReference>
<dbReference type="CDD" id="cd07377">
    <property type="entry name" value="WHTH_GntR"/>
    <property type="match status" value="1"/>
</dbReference>
<feature type="compositionally biased region" description="Low complexity" evidence="4">
    <location>
        <begin position="112"/>
        <end position="125"/>
    </location>
</feature>
<evidence type="ECO:0000256" key="4">
    <source>
        <dbReference type="SAM" id="MobiDB-lite"/>
    </source>
</evidence>
<feature type="region of interest" description="Disordered" evidence="4">
    <location>
        <begin position="85"/>
        <end position="137"/>
    </location>
</feature>
<dbReference type="InterPro" id="IPR036390">
    <property type="entry name" value="WH_DNA-bd_sf"/>
</dbReference>
<accession>A0A926L2K3</accession>
<dbReference type="PANTHER" id="PTHR44846">
    <property type="entry name" value="MANNOSYL-D-GLYCERATE TRANSPORT/METABOLISM SYSTEM REPRESSOR MNGR-RELATED"/>
    <property type="match status" value="1"/>
</dbReference>
<evidence type="ECO:0000313" key="6">
    <source>
        <dbReference type="EMBL" id="MBD0420224.1"/>
    </source>
</evidence>
<sequence length="137" mass="14684">MIARGEYRPDAPFTTRREICERFEVSMGTAVRVLNELVQEGVLVRRRGRGTFVAEAAMRTGVAMGPGRSPALRGAARLPQRALAEAVRPDGRMRPRGNGSAHGSWARGSAFGEWWSSGESSDSSPNPCPSPATSSAL</sequence>
<comment type="caution">
    <text evidence="6">The sequence shown here is derived from an EMBL/GenBank/DDBJ whole genome shotgun (WGS) entry which is preliminary data.</text>
</comment>
<name>A0A926L2K3_9ACTN</name>
<dbReference type="PANTHER" id="PTHR44846:SF1">
    <property type="entry name" value="MANNOSYL-D-GLYCERATE TRANSPORT_METABOLISM SYSTEM REPRESSOR MNGR-RELATED"/>
    <property type="match status" value="1"/>
</dbReference>
<reference evidence="6" key="2">
    <citation type="submission" date="2020-09" db="EMBL/GenBank/DDBJ databases">
        <authorList>
            <person name="Luo X."/>
        </authorList>
    </citation>
    <scope>NUCLEOTIDE SEQUENCE</scope>
    <source>
        <strain evidence="6">TRM S81-3</strain>
    </source>
</reference>
<keyword evidence="3" id="KW-0804">Transcription</keyword>
<dbReference type="GO" id="GO:0003677">
    <property type="term" value="F:DNA binding"/>
    <property type="evidence" value="ECO:0007669"/>
    <property type="project" value="UniProtKB-KW"/>
</dbReference>
<keyword evidence="2" id="KW-0238">DNA-binding</keyword>
<dbReference type="AlphaFoldDB" id="A0A926L2K3"/>